<evidence type="ECO:0000313" key="2">
    <source>
        <dbReference type="EMBL" id="CAH0370082.1"/>
    </source>
</evidence>
<proteinExistence type="predicted"/>
<dbReference type="CDD" id="cd06257">
    <property type="entry name" value="DnaJ"/>
    <property type="match status" value="1"/>
</dbReference>
<dbReference type="InterPro" id="IPR029063">
    <property type="entry name" value="SAM-dependent_MTases_sf"/>
</dbReference>
<dbReference type="Proteomes" id="UP000789595">
    <property type="component" value="Unassembled WGS sequence"/>
</dbReference>
<feature type="region of interest" description="Disordered" evidence="1">
    <location>
        <begin position="249"/>
        <end position="322"/>
    </location>
</feature>
<reference evidence="2" key="1">
    <citation type="submission" date="2021-11" db="EMBL/GenBank/DDBJ databases">
        <authorList>
            <consortium name="Genoscope - CEA"/>
            <person name="William W."/>
        </authorList>
    </citation>
    <scope>NUCLEOTIDE SEQUENCE</scope>
</reference>
<gene>
    <name evidence="2" type="ORF">PECAL_2P32320</name>
</gene>
<dbReference type="AlphaFoldDB" id="A0A8J2SMJ8"/>
<sequence>MEMRPRNDDAAAVQPGAKVVRIGHPNEQLWVVQQLHESIGQAFIKNERGGTFTTHIDLLKVMEVAPPNFKPRGDGLGGGRSDGREGAPAPRRPATARAAPARPRKTNAEVARVLAAPTPYLVLGVRPHIELRRSKEKELKEARNELLLSVHRDKGGTDEATRKVNEAYEDLMKPICEREVSVPYVISHKGRISMSRELADGDVVFWKTRDGEYPKAVVCQGEISNIFDIIIDEGDGAALREKCKVKGGDLTPVQLQPTVSPSPSPSRDDGDDDAFTPPPDTSDDEAAPTSPERQLAKRPAEDSLVTLPKRSKQRRSLRDQWDDNSRQSLLCPDLHNRFEGIVAAASDASRDDLKDEKRLLSVAHAACPKRWTSERLKIIDERLERIHSDRGIDVLLLCGGMGACVVAIYNVGIKINSVTNWEIDPEARMVLENFCKKQGIAIETGQPISAPPAVERPPSRNLAVAGNVDFAIAEDLAGKKYDVASATCSCVHFSLVNANRGGFNAKGAKQYFSAAAMLSYAEKENEDLNYLVENVIMDEDDTEKYNKLFRVPHVRTTDGTGPNSRPRSIRSTMRPVQEKPRCFDTFQELLDKLYGEGKYFALVSKIDCLKASARPPGAVKRCRATGDEEELAIEEALLLMGFPVDWFEGCDLEEDAMWRLVGNSCNVGDLEQFYKSLLRVHKARHGRDVAAEREEAIQAFRAKRGF</sequence>
<organism evidence="2 3">
    <name type="scientific">Pelagomonas calceolata</name>
    <dbReference type="NCBI Taxonomy" id="35677"/>
    <lineage>
        <taxon>Eukaryota</taxon>
        <taxon>Sar</taxon>
        <taxon>Stramenopiles</taxon>
        <taxon>Ochrophyta</taxon>
        <taxon>Pelagophyceae</taxon>
        <taxon>Pelagomonadales</taxon>
        <taxon>Pelagomonadaceae</taxon>
        <taxon>Pelagomonas</taxon>
    </lineage>
</organism>
<dbReference type="EMBL" id="CAKKNE010000002">
    <property type="protein sequence ID" value="CAH0370082.1"/>
    <property type="molecule type" value="Genomic_DNA"/>
</dbReference>
<accession>A0A8J2SMJ8</accession>
<evidence type="ECO:0000313" key="3">
    <source>
        <dbReference type="Proteomes" id="UP000789595"/>
    </source>
</evidence>
<feature type="compositionally biased region" description="Low complexity" evidence="1">
    <location>
        <begin position="86"/>
        <end position="101"/>
    </location>
</feature>
<dbReference type="SUPFAM" id="SSF53335">
    <property type="entry name" value="S-adenosyl-L-methionine-dependent methyltransferases"/>
    <property type="match status" value="1"/>
</dbReference>
<dbReference type="InterPro" id="IPR036869">
    <property type="entry name" value="J_dom_sf"/>
</dbReference>
<dbReference type="InterPro" id="IPR001623">
    <property type="entry name" value="DnaJ_domain"/>
</dbReference>
<comment type="caution">
    <text evidence="2">The sequence shown here is derived from an EMBL/GenBank/DDBJ whole genome shotgun (WGS) entry which is preliminary data.</text>
</comment>
<feature type="region of interest" description="Disordered" evidence="1">
    <location>
        <begin position="67"/>
        <end position="106"/>
    </location>
</feature>
<keyword evidence="3" id="KW-1185">Reference proteome</keyword>
<protein>
    <submittedName>
        <fullName evidence="2">Uncharacterized protein</fullName>
    </submittedName>
</protein>
<dbReference type="SUPFAM" id="SSF46565">
    <property type="entry name" value="Chaperone J-domain"/>
    <property type="match status" value="1"/>
</dbReference>
<dbReference type="Gene3D" id="3.40.50.150">
    <property type="entry name" value="Vaccinia Virus protein VP39"/>
    <property type="match status" value="1"/>
</dbReference>
<name>A0A8J2SMJ8_9STRA</name>
<dbReference type="Gene3D" id="1.10.287.110">
    <property type="entry name" value="DnaJ domain"/>
    <property type="match status" value="1"/>
</dbReference>
<evidence type="ECO:0000256" key="1">
    <source>
        <dbReference type="SAM" id="MobiDB-lite"/>
    </source>
</evidence>